<dbReference type="InterPro" id="IPR058240">
    <property type="entry name" value="rSAM_sf"/>
</dbReference>
<dbReference type="Gene3D" id="3.20.20.70">
    <property type="entry name" value="Aldolase class I"/>
    <property type="match status" value="1"/>
</dbReference>
<dbReference type="InterPro" id="IPR007197">
    <property type="entry name" value="rSAM"/>
</dbReference>
<dbReference type="NCBIfam" id="TIGR00423">
    <property type="entry name" value="CofH family radical SAM protein"/>
    <property type="match status" value="1"/>
</dbReference>
<dbReference type="GO" id="GO:0046872">
    <property type="term" value="F:metal ion binding"/>
    <property type="evidence" value="ECO:0007669"/>
    <property type="project" value="UniProtKB-KW"/>
</dbReference>
<keyword evidence="2 6" id="KW-0949">S-adenosyl-L-methionine</keyword>
<dbReference type="SFLD" id="SFLDS00029">
    <property type="entry name" value="Radical_SAM"/>
    <property type="match status" value="1"/>
</dbReference>
<evidence type="ECO:0000259" key="8">
    <source>
        <dbReference type="PROSITE" id="PS51918"/>
    </source>
</evidence>
<keyword evidence="5 6" id="KW-0411">Iron-sulfur</keyword>
<dbReference type="PANTHER" id="PTHR43076">
    <property type="entry name" value="FO SYNTHASE (COFH)"/>
    <property type="match status" value="1"/>
</dbReference>
<feature type="binding site" evidence="6">
    <location>
        <position position="85"/>
    </location>
    <ligand>
        <name>[4Fe-4S] cluster</name>
        <dbReference type="ChEBI" id="CHEBI:49883"/>
        <note>4Fe-4S-S-AdoMet</note>
    </ligand>
</feature>
<accession>A0A075HAK1</accession>
<dbReference type="SUPFAM" id="SSF102114">
    <property type="entry name" value="Radical SAM enzymes"/>
    <property type="match status" value="1"/>
</dbReference>
<name>A0A075HAK1_9EURY</name>
<dbReference type="InterPro" id="IPR034405">
    <property type="entry name" value="F420"/>
</dbReference>
<evidence type="ECO:0000256" key="2">
    <source>
        <dbReference type="ARBA" id="ARBA00022691"/>
    </source>
</evidence>
<feature type="binding site" evidence="7">
    <location>
        <position position="318"/>
    </location>
    <ligand>
        <name>(3R)-3-methyl-D-ornithine</name>
        <dbReference type="ChEBI" id="CHEBI:64642"/>
    </ligand>
</feature>
<dbReference type="GO" id="GO:0051539">
    <property type="term" value="F:4 iron, 4 sulfur cluster binding"/>
    <property type="evidence" value="ECO:0007669"/>
    <property type="project" value="UniProtKB-KW"/>
</dbReference>
<evidence type="ECO:0000256" key="6">
    <source>
        <dbReference type="PIRSR" id="PIRSR004762-1"/>
    </source>
</evidence>
<dbReference type="PANTHER" id="PTHR43076:SF1">
    <property type="entry name" value="LIPOYL SYNTHASE 2"/>
    <property type="match status" value="1"/>
</dbReference>
<feature type="binding site" evidence="6">
    <location>
        <position position="88"/>
    </location>
    <ligand>
        <name>[4Fe-4S] cluster</name>
        <dbReference type="ChEBI" id="CHEBI:49883"/>
        <note>4Fe-4S-S-AdoMet</note>
    </ligand>
</feature>
<keyword evidence="4 6" id="KW-0408">Iron</keyword>
<dbReference type="PROSITE" id="PS51918">
    <property type="entry name" value="RADICAL_SAM"/>
    <property type="match status" value="1"/>
</dbReference>
<feature type="binding site" evidence="6">
    <location>
        <position position="81"/>
    </location>
    <ligand>
        <name>[4Fe-4S] cluster</name>
        <dbReference type="ChEBI" id="CHEBI:49883"/>
        <note>4Fe-4S-S-AdoMet</note>
    </ligand>
</feature>
<evidence type="ECO:0000256" key="4">
    <source>
        <dbReference type="ARBA" id="ARBA00023004"/>
    </source>
</evidence>
<dbReference type="GO" id="GO:0044689">
    <property type="term" value="F:7,8-didemethyl-8-hydroxy-5-deazariboflavin synthase activity"/>
    <property type="evidence" value="ECO:0007669"/>
    <property type="project" value="TreeGrafter"/>
</dbReference>
<dbReference type="InterPro" id="IPR013785">
    <property type="entry name" value="Aldolase_TIM"/>
</dbReference>
<dbReference type="Pfam" id="PF04055">
    <property type="entry name" value="Radical_SAM"/>
    <property type="match status" value="1"/>
</dbReference>
<feature type="domain" description="Radical SAM core" evidence="8">
    <location>
        <begin position="67"/>
        <end position="313"/>
    </location>
</feature>
<evidence type="ECO:0000256" key="5">
    <source>
        <dbReference type="ARBA" id="ARBA00023014"/>
    </source>
</evidence>
<evidence type="ECO:0000313" key="9">
    <source>
        <dbReference type="EMBL" id="AIF13576.1"/>
    </source>
</evidence>
<protein>
    <submittedName>
        <fullName evidence="9">Radical SAM domain-containing protein</fullName>
    </submittedName>
</protein>
<dbReference type="InterPro" id="IPR020050">
    <property type="entry name" value="FO_synthase_su2"/>
</dbReference>
<evidence type="ECO:0000256" key="7">
    <source>
        <dbReference type="PIRSR" id="PIRSR004762-2"/>
    </source>
</evidence>
<comment type="cofactor">
    <cofactor evidence="6">
        <name>[4Fe-4S] cluster</name>
        <dbReference type="ChEBI" id="CHEBI:49883"/>
    </cofactor>
    <text evidence="6">Binds 1 [4Fe-4S] cluster. The cluster is coordinated with 3 cysteines and an exchangeable S-adenosyl-L-methionine.</text>
</comment>
<dbReference type="GO" id="GO:0016765">
    <property type="term" value="F:transferase activity, transferring alkyl or aryl (other than methyl) groups"/>
    <property type="evidence" value="ECO:0007669"/>
    <property type="project" value="InterPro"/>
</dbReference>
<sequence length="402" mass="44795">MAIWKPSSGKGVERLAQWKEILQDQSENSPSRLSVKDATVLYEHAELTELMYVASIHRRLKIPGNQVTYLVDRNVNYTNVCTINCQFCSFYRPPDHPETYLQTVEQISQRFSELENIGGSRVLMQGGVHPDLSLDWYTNMIRELRQRHPSIELDCFSPIEIEGISDICGLSSKEVLEELRAAGMHGLPGGGAEMLVDDVRLDVSPKKGSAQNWLRVMGEAQELGLTTSATNVFGLGESILQRLEHMSKIRDLQDVAISKGHVGFTSFIAWPVMLENNSLGLRESGMNKYILGASANEYLRHVAISRLFLDNINHIQASWPTMGIKVAQMALFAGADDIGSTMMEENVVSSSGSTKSRASENELQMIVSRAGFIPRKRDSDYNLLDTDSTIKQEFAPPPSQTI</sequence>
<reference evidence="9" key="1">
    <citation type="journal article" date="2014" name="Genome Biol. Evol.">
        <title>Pangenome evidence for extensive interdomain horizontal transfer affecting lineage core and shell genes in uncultured planktonic thaumarchaeota and euryarchaeota.</title>
        <authorList>
            <person name="Deschamps P."/>
            <person name="Zivanovic Y."/>
            <person name="Moreira D."/>
            <person name="Rodriguez-Valera F."/>
            <person name="Lopez-Garcia P."/>
        </authorList>
    </citation>
    <scope>NUCLEOTIDE SEQUENCE</scope>
</reference>
<dbReference type="SFLD" id="SFLDF00342">
    <property type="entry name" value="cyclic_dehypoxanthine_futalosi"/>
    <property type="match status" value="1"/>
</dbReference>
<dbReference type="SFLD" id="SFLDG01064">
    <property type="entry name" value="F420__menaquinone_cofactor_bio"/>
    <property type="match status" value="1"/>
</dbReference>
<evidence type="ECO:0000256" key="1">
    <source>
        <dbReference type="ARBA" id="ARBA00022485"/>
    </source>
</evidence>
<dbReference type="Pfam" id="PF19288">
    <property type="entry name" value="CofH_C"/>
    <property type="match status" value="1"/>
</dbReference>
<dbReference type="PIRSF" id="PIRSF004762">
    <property type="entry name" value="CHP00423"/>
    <property type="match status" value="1"/>
</dbReference>
<dbReference type="SFLD" id="SFLDG01389">
    <property type="entry name" value="menaquinone_synthsis_involved"/>
    <property type="match status" value="1"/>
</dbReference>
<feature type="binding site" evidence="7">
    <location>
        <position position="87"/>
    </location>
    <ligand>
        <name>S-adenosyl-L-methionine</name>
        <dbReference type="ChEBI" id="CHEBI:59789"/>
    </ligand>
</feature>
<dbReference type="InterPro" id="IPR045567">
    <property type="entry name" value="CofH/MnqC-like_C"/>
</dbReference>
<dbReference type="EMBL" id="KF900977">
    <property type="protein sequence ID" value="AIF13576.1"/>
    <property type="molecule type" value="Genomic_DNA"/>
</dbReference>
<keyword evidence="3" id="KW-0479">Metal-binding</keyword>
<keyword evidence="1 6" id="KW-0004">4Fe-4S</keyword>
<proteinExistence type="predicted"/>
<dbReference type="CDD" id="cd01335">
    <property type="entry name" value="Radical_SAM"/>
    <property type="match status" value="1"/>
</dbReference>
<organism evidence="9">
    <name type="scientific">uncultured marine group II/III euryarchaeote KM3_63_B12</name>
    <dbReference type="NCBI Taxonomy" id="1456474"/>
    <lineage>
        <taxon>Archaea</taxon>
        <taxon>Methanobacteriati</taxon>
        <taxon>Methanobacteriota</taxon>
        <taxon>environmental samples</taxon>
    </lineage>
</organism>
<feature type="binding site" evidence="7">
    <location>
        <position position="193"/>
    </location>
    <ligand>
        <name>S-adenosyl-L-methionine</name>
        <dbReference type="ChEBI" id="CHEBI:59789"/>
    </ligand>
</feature>
<evidence type="ECO:0000256" key="3">
    <source>
        <dbReference type="ARBA" id="ARBA00022723"/>
    </source>
</evidence>
<feature type="binding site" evidence="7">
    <location>
        <position position="340"/>
    </location>
    <ligand>
        <name>(3R)-3-methyl-D-ornithine</name>
        <dbReference type="ChEBI" id="CHEBI:64642"/>
    </ligand>
</feature>
<feature type="binding site" evidence="7">
    <location>
        <position position="157"/>
    </location>
    <ligand>
        <name>(3R)-3-methyl-D-ornithine</name>
        <dbReference type="ChEBI" id="CHEBI:64642"/>
    </ligand>
</feature>
<dbReference type="AlphaFoldDB" id="A0A075HAK1"/>